<dbReference type="Gene3D" id="3.60.21.10">
    <property type="match status" value="1"/>
</dbReference>
<evidence type="ECO:0000259" key="9">
    <source>
        <dbReference type="Pfam" id="PF00149"/>
    </source>
</evidence>
<evidence type="ECO:0000256" key="8">
    <source>
        <dbReference type="ARBA" id="ARBA00049417"/>
    </source>
</evidence>
<dbReference type="EMBL" id="MJIC01000014">
    <property type="protein sequence ID" value="OFI33758.1"/>
    <property type="molecule type" value="Genomic_DNA"/>
</dbReference>
<organism evidence="10 11">
    <name type="scientific">Alteromonas lipolytica</name>
    <dbReference type="NCBI Taxonomy" id="1856405"/>
    <lineage>
        <taxon>Bacteria</taxon>
        <taxon>Pseudomonadati</taxon>
        <taxon>Pseudomonadota</taxon>
        <taxon>Gammaproteobacteria</taxon>
        <taxon>Alteromonadales</taxon>
        <taxon>Alteromonadaceae</taxon>
        <taxon>Alteromonas/Salinimonas group</taxon>
        <taxon>Alteromonas</taxon>
    </lineage>
</organism>
<evidence type="ECO:0000313" key="10">
    <source>
        <dbReference type="EMBL" id="OFI33758.1"/>
    </source>
</evidence>
<name>A0A1E8FDU4_9ALTE</name>
<dbReference type="Pfam" id="PF00149">
    <property type="entry name" value="Metallophos"/>
    <property type="match status" value="1"/>
</dbReference>
<feature type="domain" description="Calcineurin-like phosphoesterase" evidence="9">
    <location>
        <begin position="1"/>
        <end position="143"/>
    </location>
</feature>
<dbReference type="InterPro" id="IPR004617">
    <property type="entry name" value="ApaH"/>
</dbReference>
<dbReference type="PANTHER" id="PTHR40942:SF4">
    <property type="entry name" value="CYTOCHROME C5"/>
    <property type="match status" value="1"/>
</dbReference>
<evidence type="ECO:0000313" key="11">
    <source>
        <dbReference type="Proteomes" id="UP000176037"/>
    </source>
</evidence>
<dbReference type="SUPFAM" id="SSF56300">
    <property type="entry name" value="Metallo-dependent phosphatases"/>
    <property type="match status" value="1"/>
</dbReference>
<comment type="function">
    <text evidence="1">Hydrolyzes diadenosine 5',5'''-P1,P4-tetraphosphate to yield ADP.</text>
</comment>
<dbReference type="InterPro" id="IPR029052">
    <property type="entry name" value="Metallo-depent_PP-like"/>
</dbReference>
<dbReference type="Proteomes" id="UP000176037">
    <property type="component" value="Unassembled WGS sequence"/>
</dbReference>
<dbReference type="InterPro" id="IPR006186">
    <property type="entry name" value="Ser/Thr-sp_prot-phosphatase"/>
</dbReference>
<evidence type="ECO:0000256" key="6">
    <source>
        <dbReference type="ARBA" id="ARBA00032248"/>
    </source>
</evidence>
<dbReference type="PRINTS" id="PR00114">
    <property type="entry name" value="STPHPHTASE"/>
</dbReference>
<comment type="caution">
    <text evidence="10">The sequence shown here is derived from an EMBL/GenBank/DDBJ whole genome shotgun (WGS) entry which is preliminary data.</text>
</comment>
<evidence type="ECO:0000256" key="7">
    <source>
        <dbReference type="ARBA" id="ARBA00033210"/>
    </source>
</evidence>
<sequence>MSTYVIGDIQGCYAGLRSLLEKVGFEPGRDTLYAVGDLIARGEDSLSTIRYLRSLGSSFYSVLGNHDLHFLAVSQGIKKAKRNDNLQPLLDAPELPEIVDWLRQWPLAHAIDEKHIMVHAGLYPDWSTQQLLTYSNEINQALTGLRWRQVLENMYDDGPPKWNDKLKNVRRQRFIINATTRMRYVRSSMALNLTIKCAPSEAPNSLRPWFAISNKKLQADERILFGHWAALLGKTGSSQFVALDTGYVWGNALTLWHKESDLRIAINA</sequence>
<dbReference type="InterPro" id="IPR004843">
    <property type="entry name" value="Calcineurin-like_PHP"/>
</dbReference>
<dbReference type="STRING" id="1856405.BFC17_19475"/>
<evidence type="ECO:0000256" key="5">
    <source>
        <dbReference type="ARBA" id="ARBA00031248"/>
    </source>
</evidence>
<protein>
    <recommendedName>
        <fullName evidence="3">bis(5'-nucleosyl)-tetraphosphatase (symmetrical)</fullName>
        <ecNumber evidence="3">3.6.1.41</ecNumber>
    </recommendedName>
    <alternativeName>
        <fullName evidence="6">Ap4A hydrolase</fullName>
    </alternativeName>
    <alternativeName>
        <fullName evidence="5">Diadenosine 5',5'''-P1,P4-tetraphosphate pyrophosphohydrolase</fullName>
    </alternativeName>
    <alternativeName>
        <fullName evidence="7">Diadenosine tetraphosphatase</fullName>
    </alternativeName>
</protein>
<dbReference type="EC" id="3.6.1.41" evidence="3"/>
<dbReference type="PIRSF" id="PIRSF000903">
    <property type="entry name" value="B5n-ttraPtase_sm"/>
    <property type="match status" value="1"/>
</dbReference>
<comment type="catalytic activity">
    <reaction evidence="8">
        <text>P(1),P(4)-bis(5'-adenosyl) tetraphosphate + H2O = 2 ADP + 2 H(+)</text>
        <dbReference type="Rhea" id="RHEA:24252"/>
        <dbReference type="ChEBI" id="CHEBI:15377"/>
        <dbReference type="ChEBI" id="CHEBI:15378"/>
        <dbReference type="ChEBI" id="CHEBI:58141"/>
        <dbReference type="ChEBI" id="CHEBI:456216"/>
        <dbReference type="EC" id="3.6.1.41"/>
    </reaction>
</comment>
<evidence type="ECO:0000256" key="3">
    <source>
        <dbReference type="ARBA" id="ARBA00012506"/>
    </source>
</evidence>
<dbReference type="NCBIfam" id="TIGR00668">
    <property type="entry name" value="apaH"/>
    <property type="match status" value="1"/>
</dbReference>
<evidence type="ECO:0000256" key="4">
    <source>
        <dbReference type="ARBA" id="ARBA00022801"/>
    </source>
</evidence>
<keyword evidence="11" id="KW-1185">Reference proteome</keyword>
<keyword evidence="4" id="KW-0378">Hydrolase</keyword>
<comment type="similarity">
    <text evidence="2">Belongs to the Ap4A hydrolase family.</text>
</comment>
<proteinExistence type="inferred from homology"/>
<gene>
    <name evidence="10" type="ORF">BFC17_19475</name>
</gene>
<dbReference type="NCBIfam" id="NF001204">
    <property type="entry name" value="PRK00166.1"/>
    <property type="match status" value="1"/>
</dbReference>
<reference evidence="10 11" key="1">
    <citation type="submission" date="2016-09" db="EMBL/GenBank/DDBJ databases">
        <title>Alteromonas lipolytica, a new species isolated from sea water.</title>
        <authorList>
            <person name="Wu Y.-H."/>
            <person name="Cheng H."/>
            <person name="Xu X.-W."/>
        </authorList>
    </citation>
    <scope>NUCLEOTIDE SEQUENCE [LARGE SCALE GENOMIC DNA]</scope>
    <source>
        <strain evidence="10 11">JW12</strain>
    </source>
</reference>
<evidence type="ECO:0000256" key="1">
    <source>
        <dbReference type="ARBA" id="ARBA00003413"/>
    </source>
</evidence>
<accession>A0A1E8FDU4</accession>
<dbReference type="AlphaFoldDB" id="A0A1E8FDU4"/>
<dbReference type="RefSeq" id="WP_070176685.1">
    <property type="nucleotide sequence ID" value="NZ_BMJR01000003.1"/>
</dbReference>
<dbReference type="OrthoDB" id="9807890at2"/>
<dbReference type="PANTHER" id="PTHR40942">
    <property type="match status" value="1"/>
</dbReference>
<evidence type="ECO:0000256" key="2">
    <source>
        <dbReference type="ARBA" id="ARBA00005419"/>
    </source>
</evidence>
<dbReference type="GO" id="GO:0008803">
    <property type="term" value="F:bis(5'-nucleosyl)-tetraphosphatase (symmetrical) activity"/>
    <property type="evidence" value="ECO:0007669"/>
    <property type="project" value="UniProtKB-EC"/>
</dbReference>